<dbReference type="InterPro" id="IPR023031">
    <property type="entry name" value="OPRT"/>
</dbReference>
<gene>
    <name evidence="6" type="ORF">UFOPK3139_00513</name>
</gene>
<dbReference type="Gene3D" id="3.40.50.2020">
    <property type="match status" value="1"/>
</dbReference>
<dbReference type="InterPro" id="IPR029057">
    <property type="entry name" value="PRTase-like"/>
</dbReference>
<comment type="pathway">
    <text evidence="1">Pyrimidine metabolism; UMP biosynthesis via de novo pathway; UMP from orotate: step 1/2.</text>
</comment>
<evidence type="ECO:0000256" key="2">
    <source>
        <dbReference type="ARBA" id="ARBA00011971"/>
    </source>
</evidence>
<keyword evidence="5" id="KW-0665">Pyrimidine biosynthesis</keyword>
<dbReference type="GO" id="GO:0019856">
    <property type="term" value="P:pyrimidine nucleobase biosynthetic process"/>
    <property type="evidence" value="ECO:0007669"/>
    <property type="project" value="TreeGrafter"/>
</dbReference>
<dbReference type="EC" id="2.4.2.10" evidence="2"/>
<dbReference type="InterPro" id="IPR000836">
    <property type="entry name" value="PRTase_dom"/>
</dbReference>
<dbReference type="GO" id="GO:0004588">
    <property type="term" value="F:orotate phosphoribosyltransferase activity"/>
    <property type="evidence" value="ECO:0007669"/>
    <property type="project" value="UniProtKB-EC"/>
</dbReference>
<evidence type="ECO:0000256" key="3">
    <source>
        <dbReference type="ARBA" id="ARBA00022676"/>
    </source>
</evidence>
<protein>
    <recommendedName>
        <fullName evidence="2">orotate phosphoribosyltransferase</fullName>
        <ecNumber evidence="2">2.4.2.10</ecNumber>
    </recommendedName>
</protein>
<organism evidence="6">
    <name type="scientific">freshwater metagenome</name>
    <dbReference type="NCBI Taxonomy" id="449393"/>
    <lineage>
        <taxon>unclassified sequences</taxon>
        <taxon>metagenomes</taxon>
        <taxon>ecological metagenomes</taxon>
    </lineage>
</organism>
<evidence type="ECO:0000256" key="1">
    <source>
        <dbReference type="ARBA" id="ARBA00004889"/>
    </source>
</evidence>
<keyword evidence="4" id="KW-0808">Transferase</keyword>
<dbReference type="HAMAP" id="MF_01208">
    <property type="entry name" value="PyrE"/>
    <property type="match status" value="1"/>
</dbReference>
<accession>A0A6J6Z9B3</accession>
<evidence type="ECO:0000313" key="6">
    <source>
        <dbReference type="EMBL" id="CAB4818089.1"/>
    </source>
</evidence>
<evidence type="ECO:0000256" key="4">
    <source>
        <dbReference type="ARBA" id="ARBA00022679"/>
    </source>
</evidence>
<dbReference type="EMBL" id="CAFABA010000013">
    <property type="protein sequence ID" value="CAB4818089.1"/>
    <property type="molecule type" value="Genomic_DNA"/>
</dbReference>
<evidence type="ECO:0000256" key="5">
    <source>
        <dbReference type="ARBA" id="ARBA00022975"/>
    </source>
</evidence>
<dbReference type="NCBIfam" id="TIGR00336">
    <property type="entry name" value="pyrE"/>
    <property type="match status" value="1"/>
</dbReference>
<dbReference type="InterPro" id="IPR004467">
    <property type="entry name" value="Or_phspho_trans_dom"/>
</dbReference>
<sequence>MANEALVAHLLEHSVRTGDFTLKSGRKSTWFIDSKQTVCRPEGIMLVANAALAVIPDDVTAIGGLTMGADPVAFGIAAVAATRGRALRSFSIRKEAKDHGVQGRLAGALLPGDKVVITEDTVTRGTSALDAALAVRALGAEPVLVLVVVDRGGTCAAMAAAEGIAFHALITAPDLGFPYEGA</sequence>
<reference evidence="6" key="1">
    <citation type="submission" date="2020-05" db="EMBL/GenBank/DDBJ databases">
        <authorList>
            <person name="Chiriac C."/>
            <person name="Salcher M."/>
            <person name="Ghai R."/>
            <person name="Kavagutti S V."/>
        </authorList>
    </citation>
    <scope>NUCLEOTIDE SEQUENCE</scope>
</reference>
<dbReference type="UniPathway" id="UPA00070">
    <property type="reaction ID" value="UER00119"/>
</dbReference>
<dbReference type="GO" id="GO:0044205">
    <property type="term" value="P:'de novo' UMP biosynthetic process"/>
    <property type="evidence" value="ECO:0007669"/>
    <property type="project" value="UniProtKB-UniPathway"/>
</dbReference>
<name>A0A6J6Z9B3_9ZZZZ</name>
<keyword evidence="3" id="KW-0328">Glycosyltransferase</keyword>
<dbReference type="PANTHER" id="PTHR19278:SF9">
    <property type="entry name" value="URIDINE 5'-MONOPHOSPHATE SYNTHASE"/>
    <property type="match status" value="1"/>
</dbReference>
<proteinExistence type="inferred from homology"/>
<dbReference type="CDD" id="cd06223">
    <property type="entry name" value="PRTases_typeI"/>
    <property type="match status" value="1"/>
</dbReference>
<dbReference type="PANTHER" id="PTHR19278">
    <property type="entry name" value="OROTATE PHOSPHORIBOSYLTRANSFERASE"/>
    <property type="match status" value="1"/>
</dbReference>
<dbReference type="SUPFAM" id="SSF53271">
    <property type="entry name" value="PRTase-like"/>
    <property type="match status" value="1"/>
</dbReference>
<dbReference type="AlphaFoldDB" id="A0A6J6Z9B3"/>